<dbReference type="GO" id="GO:0051287">
    <property type="term" value="F:NAD binding"/>
    <property type="evidence" value="ECO:0007669"/>
    <property type="project" value="InterPro"/>
</dbReference>
<proteinExistence type="inferred from homology"/>
<evidence type="ECO:0000256" key="6">
    <source>
        <dbReference type="PIRNR" id="PIRNR000099"/>
    </source>
</evidence>
<evidence type="ECO:0000256" key="2">
    <source>
        <dbReference type="ARBA" id="ARBA00022723"/>
    </source>
</evidence>
<comment type="similarity">
    <text evidence="1 5 6 10">Belongs to the histidinol dehydrogenase family.</text>
</comment>
<dbReference type="PANTHER" id="PTHR21256">
    <property type="entry name" value="HISTIDINOL DEHYDROGENASE HDH"/>
    <property type="match status" value="1"/>
</dbReference>
<comment type="caution">
    <text evidence="5">Lacks conserved residue(s) required for the propagation of feature annotation.</text>
</comment>
<dbReference type="EC" id="1.1.1.23" evidence="5"/>
<dbReference type="PIRSF" id="PIRSF000099">
    <property type="entry name" value="Histidinol_dh"/>
    <property type="match status" value="1"/>
</dbReference>
<accession>A0A6S6SEZ1</accession>
<feature type="binding site" evidence="5 8">
    <location>
        <position position="262"/>
    </location>
    <ligand>
        <name>substrate</name>
    </ligand>
</feature>
<evidence type="ECO:0000256" key="3">
    <source>
        <dbReference type="ARBA" id="ARBA00022833"/>
    </source>
</evidence>
<dbReference type="NCBIfam" id="TIGR00069">
    <property type="entry name" value="hisD"/>
    <property type="match status" value="1"/>
</dbReference>
<dbReference type="InterPro" id="IPR012131">
    <property type="entry name" value="Hstdl_DH"/>
</dbReference>
<comment type="catalytic activity">
    <reaction evidence="5">
        <text>L-histidinol + 2 NAD(+) + H2O = L-histidine + 2 NADH + 3 H(+)</text>
        <dbReference type="Rhea" id="RHEA:20641"/>
        <dbReference type="ChEBI" id="CHEBI:15377"/>
        <dbReference type="ChEBI" id="CHEBI:15378"/>
        <dbReference type="ChEBI" id="CHEBI:57540"/>
        <dbReference type="ChEBI" id="CHEBI:57595"/>
        <dbReference type="ChEBI" id="CHEBI:57699"/>
        <dbReference type="ChEBI" id="CHEBI:57945"/>
        <dbReference type="EC" id="1.1.1.23"/>
    </reaction>
</comment>
<dbReference type="EMBL" id="CACVAS010000020">
    <property type="protein sequence ID" value="CAA6801555.1"/>
    <property type="molecule type" value="Genomic_DNA"/>
</dbReference>
<dbReference type="GO" id="GO:0000105">
    <property type="term" value="P:L-histidine biosynthetic process"/>
    <property type="evidence" value="ECO:0007669"/>
    <property type="project" value="UniProtKB-UniRule"/>
</dbReference>
<dbReference type="InterPro" id="IPR022695">
    <property type="entry name" value="Histidinol_DH_monofunct"/>
</dbReference>
<reference evidence="11" key="1">
    <citation type="submission" date="2020-01" db="EMBL/GenBank/DDBJ databases">
        <authorList>
            <person name="Meier V. D."/>
            <person name="Meier V D."/>
        </authorList>
    </citation>
    <scope>NUCLEOTIDE SEQUENCE</scope>
    <source>
        <strain evidence="11">HLG_WM_MAG_01</strain>
    </source>
</reference>
<dbReference type="FunFam" id="3.40.50.1980:FF:000026">
    <property type="entry name" value="Histidinol dehydrogenase"/>
    <property type="match status" value="1"/>
</dbReference>
<dbReference type="HAMAP" id="MF_01024">
    <property type="entry name" value="HisD"/>
    <property type="match status" value="1"/>
</dbReference>
<gene>
    <name evidence="5" type="primary">hisD</name>
    <name evidence="11" type="ORF">HELGO_WM2458</name>
</gene>
<evidence type="ECO:0000256" key="8">
    <source>
        <dbReference type="PIRSR" id="PIRSR000099-3"/>
    </source>
</evidence>
<feature type="active site" description="Proton acceptor" evidence="5 7">
    <location>
        <position position="327"/>
    </location>
</feature>
<feature type="binding site" evidence="5 8">
    <location>
        <position position="420"/>
    </location>
    <ligand>
        <name>substrate</name>
    </ligand>
</feature>
<dbReference type="GO" id="GO:0008270">
    <property type="term" value="F:zinc ion binding"/>
    <property type="evidence" value="ECO:0007669"/>
    <property type="project" value="UniProtKB-UniRule"/>
</dbReference>
<sequence>MKIFYSSDDTFEANFAELLERGKMDIEGVTSIVSGLLKEIQTEGNTALKAQIAKFDRWEPKEDAELLVSTDDMEKAYHNIDPQLRDALHLAYDRIESYHQKLMPKTWMDTEANGTILGQKVTAVDRAGLYIPGGKAAYPSSLLMNVIPAQVAGVEEIVVCTPAPDNELNELLLAACHLCKVTQVYRVGGASAIGAMAYGTETIPKVDVITGPGNIFVATAKKLVYGEVNIDMIAGPSEIGILADESAREDYIAIDLLSQAEHDEMASSILITTDDELANKVSDKVEEYLGTLSREEIARKSIEERGAIIVTASMEEAIELMNDIAPEHLEVITKDPMGLLDDIKHAGAIFLGENTPEPIGDYVAGPNHTLPTGGTAKFYSPLSVEHFLKKSSIISMSKKGMEEIGEQCALIANTEGLTAHEESVRIRLRD</sequence>
<dbReference type="GO" id="GO:0005829">
    <property type="term" value="C:cytosol"/>
    <property type="evidence" value="ECO:0007669"/>
    <property type="project" value="TreeGrafter"/>
</dbReference>
<comment type="pathway">
    <text evidence="5">Amino-acid biosynthesis; L-histidine biosynthesis; L-histidine from 5-phospho-alpha-D-ribose 1-diphosphate: step 9/9.</text>
</comment>
<keyword evidence="3 5" id="KW-0862">Zinc</keyword>
<comment type="function">
    <text evidence="5">Catalyzes the sequential NAD-dependent oxidations of L-histidinol to L-histidinaldehyde and then to L-histidine.</text>
</comment>
<evidence type="ECO:0000256" key="5">
    <source>
        <dbReference type="HAMAP-Rule" id="MF_01024"/>
    </source>
</evidence>
<keyword evidence="4 5" id="KW-0560">Oxidoreductase</keyword>
<keyword evidence="5" id="KW-0028">Amino-acid biosynthesis</keyword>
<dbReference type="InterPro" id="IPR016161">
    <property type="entry name" value="Ald_DH/histidinol_DH"/>
</dbReference>
<evidence type="ECO:0000256" key="9">
    <source>
        <dbReference type="PIRSR" id="PIRSR000099-4"/>
    </source>
</evidence>
<name>A0A6S6SEZ1_9BACT</name>
<dbReference type="FunFam" id="3.40.50.1980:FF:000001">
    <property type="entry name" value="Histidinol dehydrogenase"/>
    <property type="match status" value="1"/>
</dbReference>
<keyword evidence="5" id="KW-0520">NAD</keyword>
<feature type="active site" description="Proton acceptor" evidence="5 7">
    <location>
        <position position="328"/>
    </location>
</feature>
<keyword evidence="2 5" id="KW-0479">Metal-binding</keyword>
<feature type="binding site" evidence="5 8">
    <location>
        <position position="415"/>
    </location>
    <ligand>
        <name>substrate</name>
    </ligand>
</feature>
<dbReference type="Gene3D" id="1.20.5.1300">
    <property type="match status" value="1"/>
</dbReference>
<keyword evidence="5" id="KW-0368">Histidine biosynthesis</keyword>
<feature type="binding site" evidence="5 9">
    <location>
        <position position="262"/>
    </location>
    <ligand>
        <name>Zn(2+)</name>
        <dbReference type="ChEBI" id="CHEBI:29105"/>
    </ligand>
</feature>
<dbReference type="CDD" id="cd06572">
    <property type="entry name" value="Histidinol_dh"/>
    <property type="match status" value="1"/>
</dbReference>
<dbReference type="PRINTS" id="PR00083">
    <property type="entry name" value="HOLDHDRGNASE"/>
</dbReference>
<dbReference type="AlphaFoldDB" id="A0A6S6SEZ1"/>
<feature type="binding site" evidence="5 9">
    <location>
        <position position="420"/>
    </location>
    <ligand>
        <name>Zn(2+)</name>
        <dbReference type="ChEBI" id="CHEBI:29105"/>
    </ligand>
</feature>
<dbReference type="GO" id="GO:0004399">
    <property type="term" value="F:histidinol dehydrogenase activity"/>
    <property type="evidence" value="ECO:0007669"/>
    <property type="project" value="UniProtKB-UniRule"/>
</dbReference>
<evidence type="ECO:0000256" key="4">
    <source>
        <dbReference type="ARBA" id="ARBA00023002"/>
    </source>
</evidence>
<dbReference type="PANTHER" id="PTHR21256:SF2">
    <property type="entry name" value="HISTIDINE BIOSYNTHESIS TRIFUNCTIONAL PROTEIN"/>
    <property type="match status" value="1"/>
</dbReference>
<protein>
    <recommendedName>
        <fullName evidence="5">Histidinol dehydrogenase</fullName>
        <shortName evidence="5">HDH</shortName>
        <ecNumber evidence="5">1.1.1.23</ecNumber>
    </recommendedName>
</protein>
<feature type="binding site" evidence="5 9">
    <location>
        <position position="259"/>
    </location>
    <ligand>
        <name>Zn(2+)</name>
        <dbReference type="ChEBI" id="CHEBI:29105"/>
    </ligand>
</feature>
<evidence type="ECO:0000256" key="1">
    <source>
        <dbReference type="ARBA" id="ARBA00010178"/>
    </source>
</evidence>
<feature type="binding site" evidence="5 8">
    <location>
        <position position="237"/>
    </location>
    <ligand>
        <name>substrate</name>
    </ligand>
</feature>
<evidence type="ECO:0000256" key="7">
    <source>
        <dbReference type="PIRSR" id="PIRSR000099-1"/>
    </source>
</evidence>
<dbReference type="UniPathway" id="UPA00031">
    <property type="reaction ID" value="UER00014"/>
</dbReference>
<feature type="binding site" evidence="5 8">
    <location>
        <position position="361"/>
    </location>
    <ligand>
        <name>substrate</name>
    </ligand>
</feature>
<evidence type="ECO:0000256" key="10">
    <source>
        <dbReference type="RuleBase" id="RU004175"/>
    </source>
</evidence>
<dbReference type="Pfam" id="PF00815">
    <property type="entry name" value="Histidinol_dh"/>
    <property type="match status" value="1"/>
</dbReference>
<feature type="binding site" evidence="5 9">
    <location>
        <position position="361"/>
    </location>
    <ligand>
        <name>Zn(2+)</name>
        <dbReference type="ChEBI" id="CHEBI:29105"/>
    </ligand>
</feature>
<organism evidence="11">
    <name type="scientific">uncultured Sulfurovum sp</name>
    <dbReference type="NCBI Taxonomy" id="269237"/>
    <lineage>
        <taxon>Bacteria</taxon>
        <taxon>Pseudomonadati</taxon>
        <taxon>Campylobacterota</taxon>
        <taxon>Epsilonproteobacteria</taxon>
        <taxon>Campylobacterales</taxon>
        <taxon>Sulfurovaceae</taxon>
        <taxon>Sulfurovum</taxon>
        <taxon>environmental samples</taxon>
    </lineage>
</organism>
<evidence type="ECO:0000313" key="11">
    <source>
        <dbReference type="EMBL" id="CAA6801555.1"/>
    </source>
</evidence>
<feature type="binding site" evidence="5 8">
    <location>
        <position position="328"/>
    </location>
    <ligand>
        <name>substrate</name>
    </ligand>
</feature>
<dbReference type="SUPFAM" id="SSF53720">
    <property type="entry name" value="ALDH-like"/>
    <property type="match status" value="1"/>
</dbReference>
<dbReference type="Gene3D" id="3.40.50.1980">
    <property type="entry name" value="Nitrogenase molybdenum iron protein domain"/>
    <property type="match status" value="2"/>
</dbReference>
<comment type="cofactor">
    <cofactor evidence="5 9">
        <name>Zn(2+)</name>
        <dbReference type="ChEBI" id="CHEBI:29105"/>
    </cofactor>
    <text evidence="5 9">Binds 1 zinc ion per subunit.</text>
</comment>
<feature type="binding site" evidence="5 8">
    <location>
        <position position="259"/>
    </location>
    <ligand>
        <name>substrate</name>
    </ligand>
</feature>